<dbReference type="InterPro" id="IPR013785">
    <property type="entry name" value="Aldolase_TIM"/>
</dbReference>
<dbReference type="PANTHER" id="PTHR30246:SF1">
    <property type="entry name" value="2-DEHYDRO-3-DEOXY-6-PHOSPHOGALACTONATE ALDOLASE-RELATED"/>
    <property type="match status" value="1"/>
</dbReference>
<keyword evidence="9" id="KW-1185">Reference proteome</keyword>
<comment type="similarity">
    <text evidence="2">Belongs to the KHG/KDPG aldolase family.</text>
</comment>
<dbReference type="NCBIfam" id="TIGR01182">
    <property type="entry name" value="eda"/>
    <property type="match status" value="1"/>
</dbReference>
<dbReference type="EC" id="4.1.2.14" evidence="8"/>
<comment type="pathway">
    <text evidence="1">Carbohydrate acid metabolism.</text>
</comment>
<evidence type="ECO:0000256" key="3">
    <source>
        <dbReference type="ARBA" id="ARBA00011233"/>
    </source>
</evidence>
<dbReference type="SUPFAM" id="SSF51569">
    <property type="entry name" value="Aldolase"/>
    <property type="match status" value="1"/>
</dbReference>
<dbReference type="CDD" id="cd00452">
    <property type="entry name" value="KDPG_aldolase"/>
    <property type="match status" value="1"/>
</dbReference>
<evidence type="ECO:0000259" key="7">
    <source>
        <dbReference type="PROSITE" id="PS50110"/>
    </source>
</evidence>
<keyword evidence="5" id="KW-0119">Carbohydrate metabolism</keyword>
<dbReference type="PROSITE" id="PS50110">
    <property type="entry name" value="RESPONSE_REGULATORY"/>
    <property type="match status" value="1"/>
</dbReference>
<dbReference type="Pfam" id="PF01081">
    <property type="entry name" value="Aldolase"/>
    <property type="match status" value="1"/>
</dbReference>
<dbReference type="InterPro" id="IPR000887">
    <property type="entry name" value="Aldlse_KDPG_KHG"/>
</dbReference>
<dbReference type="PROSITE" id="PS00160">
    <property type="entry name" value="ALDOLASE_KDPG_KHG_2"/>
    <property type="match status" value="1"/>
</dbReference>
<organism evidence="8 9">
    <name type="scientific">Psychrosphaera aquimarina</name>
    <dbReference type="NCBI Taxonomy" id="2044854"/>
    <lineage>
        <taxon>Bacteria</taxon>
        <taxon>Pseudomonadati</taxon>
        <taxon>Pseudomonadota</taxon>
        <taxon>Gammaproteobacteria</taxon>
        <taxon>Alteromonadales</taxon>
        <taxon>Pseudoalteromonadaceae</taxon>
        <taxon>Psychrosphaera</taxon>
    </lineage>
</organism>
<comment type="caution">
    <text evidence="6">Lacks conserved residue(s) required for the propagation of feature annotation.</text>
</comment>
<dbReference type="EC" id="4.1.3.16" evidence="8"/>
<accession>A0ABU3R272</accession>
<dbReference type="Gene3D" id="3.20.20.70">
    <property type="entry name" value="Aldolase class I"/>
    <property type="match status" value="1"/>
</dbReference>
<dbReference type="GO" id="GO:0008675">
    <property type="term" value="F:2-dehydro-3-deoxy-phosphogluconate aldolase activity"/>
    <property type="evidence" value="ECO:0007669"/>
    <property type="project" value="UniProtKB-EC"/>
</dbReference>
<protein>
    <submittedName>
        <fullName evidence="8">Bifunctional 4-hydroxy-2-oxoglutarate aldolase/2-dehydro-3-deoxy-phosphogluconate aldolase</fullName>
        <ecNumber evidence="8">4.1.2.14</ecNumber>
        <ecNumber evidence="8">4.1.3.16</ecNumber>
    </submittedName>
</protein>
<evidence type="ECO:0000256" key="4">
    <source>
        <dbReference type="ARBA" id="ARBA00023239"/>
    </source>
</evidence>
<proteinExistence type="inferred from homology"/>
<evidence type="ECO:0000256" key="6">
    <source>
        <dbReference type="PROSITE-ProRule" id="PRU00169"/>
    </source>
</evidence>
<name>A0ABU3R272_9GAMM</name>
<dbReference type="Proteomes" id="UP001257914">
    <property type="component" value="Unassembled WGS sequence"/>
</dbReference>
<dbReference type="RefSeq" id="WP_315947378.1">
    <property type="nucleotide sequence ID" value="NZ_JAWCUA010000010.1"/>
</dbReference>
<sequence length="205" mass="21738">MKSISSLMAQQPLLPIIQANNVEQGVNIAKAMFAAGLTVVEVVLRTPESLQALTAIKRALPELIVGAGTVTDEDILKQAIEAGADFIVTPAISNKLLGYLVDCGVPVLPGVSNTTDILLAREFGFTEMKLFPASLSGGAPFLKAVSSIFQDVTFCPTGGITQANKQDYLSLPNVFAVGGTWVCQPEWLNTENWQAITNSCLSAIN</sequence>
<gene>
    <name evidence="8" type="primary">eda</name>
    <name evidence="8" type="ORF">RT723_12360</name>
</gene>
<dbReference type="InterPro" id="IPR001789">
    <property type="entry name" value="Sig_transdc_resp-reg_receiver"/>
</dbReference>
<comment type="subunit">
    <text evidence="3">Homotrimer.</text>
</comment>
<dbReference type="InterPro" id="IPR031338">
    <property type="entry name" value="KDPG/KHG_AS_2"/>
</dbReference>
<keyword evidence="4 8" id="KW-0456">Lyase</keyword>
<evidence type="ECO:0000256" key="2">
    <source>
        <dbReference type="ARBA" id="ARBA00006906"/>
    </source>
</evidence>
<reference evidence="8 9" key="1">
    <citation type="submission" date="2023-10" db="EMBL/GenBank/DDBJ databases">
        <title>Psychrosphaera aquimaarina strain SW33 isolated from seawater.</title>
        <authorList>
            <person name="Bayburt H."/>
            <person name="Kim J.M."/>
            <person name="Choi B.J."/>
            <person name="Jeon C.O."/>
        </authorList>
    </citation>
    <scope>NUCLEOTIDE SEQUENCE [LARGE SCALE GENOMIC DNA]</scope>
    <source>
        <strain evidence="8 9">KCTC 52743</strain>
    </source>
</reference>
<evidence type="ECO:0000313" key="9">
    <source>
        <dbReference type="Proteomes" id="UP001257914"/>
    </source>
</evidence>
<evidence type="ECO:0000256" key="5">
    <source>
        <dbReference type="ARBA" id="ARBA00023277"/>
    </source>
</evidence>
<comment type="caution">
    <text evidence="8">The sequence shown here is derived from an EMBL/GenBank/DDBJ whole genome shotgun (WGS) entry which is preliminary data.</text>
</comment>
<evidence type="ECO:0000313" key="8">
    <source>
        <dbReference type="EMBL" id="MDU0113776.1"/>
    </source>
</evidence>
<dbReference type="GO" id="GO:0008700">
    <property type="term" value="F:(R,S)-4-hydroxy-2-oxoglutarate aldolase activity"/>
    <property type="evidence" value="ECO:0007669"/>
    <property type="project" value="UniProtKB-EC"/>
</dbReference>
<dbReference type="EMBL" id="JAWCUA010000010">
    <property type="protein sequence ID" value="MDU0113776.1"/>
    <property type="molecule type" value="Genomic_DNA"/>
</dbReference>
<evidence type="ECO:0000256" key="1">
    <source>
        <dbReference type="ARBA" id="ARBA00004761"/>
    </source>
</evidence>
<feature type="domain" description="Response regulatory" evidence="7">
    <location>
        <begin position="1"/>
        <end position="105"/>
    </location>
</feature>
<dbReference type="PANTHER" id="PTHR30246">
    <property type="entry name" value="2-KETO-3-DEOXY-6-PHOSPHOGLUCONATE ALDOLASE"/>
    <property type="match status" value="1"/>
</dbReference>